<dbReference type="EMBL" id="JAKKPZ010000088">
    <property type="protein sequence ID" value="KAI1703076.1"/>
    <property type="molecule type" value="Genomic_DNA"/>
</dbReference>
<gene>
    <name evidence="2" type="ORF">DdX_15135</name>
</gene>
<evidence type="ECO:0000256" key="1">
    <source>
        <dbReference type="SAM" id="Phobius"/>
    </source>
</evidence>
<dbReference type="Proteomes" id="UP001201812">
    <property type="component" value="Unassembled WGS sequence"/>
</dbReference>
<keyword evidence="1" id="KW-0812">Transmembrane</keyword>
<keyword evidence="1" id="KW-0472">Membrane</keyword>
<name>A0AAD4QY10_9BILA</name>
<feature type="transmembrane region" description="Helical" evidence="1">
    <location>
        <begin position="87"/>
        <end position="106"/>
    </location>
</feature>
<sequence>MQSNLPRCLVFLSGKSVLSPMSHLLSVLQRCNRFAVVLNGSRRLSTTRLSQGYDSEGVMNEQEKREALRLRMHQRDEMFSQFVIPKGAVYGIIAFIALMFGMVSLVKRAEEAADAVTAKSEKEQLRN</sequence>
<protein>
    <submittedName>
        <fullName evidence="2">Uncharacterized protein</fullName>
    </submittedName>
</protein>
<keyword evidence="1" id="KW-1133">Transmembrane helix</keyword>
<comment type="caution">
    <text evidence="2">The sequence shown here is derived from an EMBL/GenBank/DDBJ whole genome shotgun (WGS) entry which is preliminary data.</text>
</comment>
<reference evidence="2" key="1">
    <citation type="submission" date="2022-01" db="EMBL/GenBank/DDBJ databases">
        <title>Genome Sequence Resource for Two Populations of Ditylenchus destructor, the Migratory Endoparasitic Phytonematode.</title>
        <authorList>
            <person name="Zhang H."/>
            <person name="Lin R."/>
            <person name="Xie B."/>
        </authorList>
    </citation>
    <scope>NUCLEOTIDE SEQUENCE</scope>
    <source>
        <strain evidence="2">BazhouSP</strain>
    </source>
</reference>
<dbReference type="AlphaFoldDB" id="A0AAD4QY10"/>
<organism evidence="2 3">
    <name type="scientific">Ditylenchus destructor</name>
    <dbReference type="NCBI Taxonomy" id="166010"/>
    <lineage>
        <taxon>Eukaryota</taxon>
        <taxon>Metazoa</taxon>
        <taxon>Ecdysozoa</taxon>
        <taxon>Nematoda</taxon>
        <taxon>Chromadorea</taxon>
        <taxon>Rhabditida</taxon>
        <taxon>Tylenchina</taxon>
        <taxon>Tylenchomorpha</taxon>
        <taxon>Sphaerularioidea</taxon>
        <taxon>Anguinidae</taxon>
        <taxon>Anguininae</taxon>
        <taxon>Ditylenchus</taxon>
    </lineage>
</organism>
<evidence type="ECO:0000313" key="3">
    <source>
        <dbReference type="Proteomes" id="UP001201812"/>
    </source>
</evidence>
<proteinExistence type="predicted"/>
<accession>A0AAD4QY10</accession>
<keyword evidence="3" id="KW-1185">Reference proteome</keyword>
<evidence type="ECO:0000313" key="2">
    <source>
        <dbReference type="EMBL" id="KAI1703076.1"/>
    </source>
</evidence>